<feature type="coiled-coil region" evidence="1">
    <location>
        <begin position="182"/>
        <end position="216"/>
    </location>
</feature>
<feature type="region of interest" description="Disordered" evidence="2">
    <location>
        <begin position="18"/>
        <end position="38"/>
    </location>
</feature>
<keyword evidence="5" id="KW-1185">Reference proteome</keyword>
<evidence type="ECO:0000313" key="5">
    <source>
        <dbReference type="Proteomes" id="UP001558613"/>
    </source>
</evidence>
<name>A0ABR3MRA2_9TELE</name>
<feature type="compositionally biased region" description="Basic residues" evidence="2">
    <location>
        <begin position="115"/>
        <end position="125"/>
    </location>
</feature>
<dbReference type="PANTHER" id="PTHR46599:SF3">
    <property type="entry name" value="PIGGYBAC TRANSPOSABLE ELEMENT-DERIVED PROTEIN 4"/>
    <property type="match status" value="1"/>
</dbReference>
<evidence type="ECO:0000256" key="1">
    <source>
        <dbReference type="SAM" id="Coils"/>
    </source>
</evidence>
<keyword evidence="1" id="KW-0175">Coiled coil</keyword>
<feature type="region of interest" description="Disordered" evidence="2">
    <location>
        <begin position="90"/>
        <end position="125"/>
    </location>
</feature>
<gene>
    <name evidence="4" type="ORF">QQF64_002819</name>
</gene>
<proteinExistence type="predicted"/>
<dbReference type="Proteomes" id="UP001558613">
    <property type="component" value="Unassembled WGS sequence"/>
</dbReference>
<comment type="caution">
    <text evidence="4">The sequence shown here is derived from an EMBL/GenBank/DDBJ whole genome shotgun (WGS) entry which is preliminary data.</text>
</comment>
<dbReference type="Pfam" id="PF13843">
    <property type="entry name" value="DDE_Tnp_1_7"/>
    <property type="match status" value="1"/>
</dbReference>
<sequence length="454" mass="51253">MAANLPVMLAVDLVAGGAETPSAPKKRHHRQTALFKDTAPYTSPKVAKTLDVCDSANEKATPAAGCGREKNDNTETAGKNVVRQAWVAQGADSGEEGKPKCRARGCDIPPPPPIRKARPRVAQKRKGWTLKTYGGDKGVDGKRKVKLVEPLAEDELPGGEQPTESRVDEGARWSWWTDNERRREREVELEAVEKQIRQLLERQAELRAALESSRAARAHAKGHKYKWTDVSISELYCYIGLLFYMAMVKMRSIRDYWRQDSLFSVPFPATIMSRDRYRTISWNLHISHPDADKDNDRKRGTSEHERLFRVRPLMDTIRHACKAIYHPRKNLAVDERMVACKANTGMTQYMKAKPTRWGFKLFVLADSSNGYTVDFAVYTGKNNFPTGHGLSYDALTSLLDHTVLGSGYHVYMDNFYTSPKLLTDLFALKFGACGTYRDNRKDCPRNAANSPRNL</sequence>
<dbReference type="InterPro" id="IPR029526">
    <property type="entry name" value="PGBD"/>
</dbReference>
<reference evidence="4 5" key="1">
    <citation type="submission" date="2023-09" db="EMBL/GenBank/DDBJ databases">
        <authorList>
            <person name="Wang M."/>
        </authorList>
    </citation>
    <scope>NUCLEOTIDE SEQUENCE [LARGE SCALE GENOMIC DNA]</scope>
    <source>
        <strain evidence="4">GT-2023</strain>
        <tissue evidence="4">Liver</tissue>
    </source>
</reference>
<evidence type="ECO:0000313" key="4">
    <source>
        <dbReference type="EMBL" id="KAL1267144.1"/>
    </source>
</evidence>
<organism evidence="4 5">
    <name type="scientific">Cirrhinus molitorella</name>
    <name type="common">mud carp</name>
    <dbReference type="NCBI Taxonomy" id="172907"/>
    <lineage>
        <taxon>Eukaryota</taxon>
        <taxon>Metazoa</taxon>
        <taxon>Chordata</taxon>
        <taxon>Craniata</taxon>
        <taxon>Vertebrata</taxon>
        <taxon>Euteleostomi</taxon>
        <taxon>Actinopterygii</taxon>
        <taxon>Neopterygii</taxon>
        <taxon>Teleostei</taxon>
        <taxon>Ostariophysi</taxon>
        <taxon>Cypriniformes</taxon>
        <taxon>Cyprinidae</taxon>
        <taxon>Labeoninae</taxon>
        <taxon>Labeonini</taxon>
        <taxon>Cirrhinus</taxon>
    </lineage>
</organism>
<evidence type="ECO:0000259" key="3">
    <source>
        <dbReference type="Pfam" id="PF13843"/>
    </source>
</evidence>
<dbReference type="EMBL" id="JAYMGO010000010">
    <property type="protein sequence ID" value="KAL1267144.1"/>
    <property type="molecule type" value="Genomic_DNA"/>
</dbReference>
<dbReference type="PANTHER" id="PTHR46599">
    <property type="entry name" value="PIGGYBAC TRANSPOSABLE ELEMENT-DERIVED PROTEIN 4"/>
    <property type="match status" value="1"/>
</dbReference>
<evidence type="ECO:0000256" key="2">
    <source>
        <dbReference type="SAM" id="MobiDB-lite"/>
    </source>
</evidence>
<protein>
    <recommendedName>
        <fullName evidence="3">PiggyBac transposable element-derived protein domain-containing protein</fullName>
    </recommendedName>
</protein>
<feature type="domain" description="PiggyBac transposable element-derived protein" evidence="3">
    <location>
        <begin position="218"/>
        <end position="447"/>
    </location>
</feature>
<accession>A0ABR3MRA2</accession>